<dbReference type="OMA" id="CHNAFFR"/>
<dbReference type="GO" id="GO:0051213">
    <property type="term" value="F:dioxygenase activity"/>
    <property type="evidence" value="ECO:0007669"/>
    <property type="project" value="InterPro"/>
</dbReference>
<dbReference type="InterPro" id="IPR014436">
    <property type="entry name" value="Extradiol_dOase_DODA"/>
</dbReference>
<name>A0A066XTI3_COLSU</name>
<dbReference type="InterPro" id="IPR016161">
    <property type="entry name" value="Ald_DH/histidinol_DH"/>
</dbReference>
<accession>A0A066XTI3</accession>
<proteinExistence type="predicted"/>
<dbReference type="HOGENOM" id="CLU_380359_0_0_1"/>
<feature type="region of interest" description="Disordered" evidence="2">
    <location>
        <begin position="438"/>
        <end position="467"/>
    </location>
</feature>
<dbReference type="STRING" id="1173701.A0A066XTI3"/>
<dbReference type="InterPro" id="IPR016163">
    <property type="entry name" value="Ald_DH_C"/>
</dbReference>
<dbReference type="GO" id="GO:0008270">
    <property type="term" value="F:zinc ion binding"/>
    <property type="evidence" value="ECO:0007669"/>
    <property type="project" value="InterPro"/>
</dbReference>
<dbReference type="Gene3D" id="3.40.605.10">
    <property type="entry name" value="Aldehyde Dehydrogenase, Chain A, domain 1"/>
    <property type="match status" value="1"/>
</dbReference>
<gene>
    <name evidence="3" type="ORF">CSUB01_02955</name>
</gene>
<keyword evidence="1" id="KW-0560">Oxidoreductase</keyword>
<dbReference type="Proteomes" id="UP000027238">
    <property type="component" value="Unassembled WGS sequence"/>
</dbReference>
<dbReference type="Gene3D" id="3.40.830.10">
    <property type="entry name" value="LigB-like"/>
    <property type="match status" value="1"/>
</dbReference>
<dbReference type="AlphaFoldDB" id="A0A066XTI3"/>
<dbReference type="InterPro" id="IPR016162">
    <property type="entry name" value="Ald_DH_N"/>
</dbReference>
<dbReference type="PANTHER" id="PTHR30096">
    <property type="entry name" value="4,5-DOPA DIOXYGENASE EXTRADIOL-LIKE PROTEIN"/>
    <property type="match status" value="1"/>
</dbReference>
<evidence type="ECO:0000313" key="3">
    <source>
        <dbReference type="EMBL" id="KDN71019.1"/>
    </source>
</evidence>
<dbReference type="Gene3D" id="3.40.309.10">
    <property type="entry name" value="Aldehyde Dehydrogenase, Chain A, domain 2"/>
    <property type="match status" value="1"/>
</dbReference>
<sequence>MDTAIEKLLDTVVDGRAEGIRFRQDNLLSLHNELRKESSALTAAQERDTGASKAEIEAEHFMALEAVRHFYGSLDFGKELATEYLVAHGKDNANRRIGAGLVIIRPTIHTRLFSILSPLSAALAAGSVVALELEDSLLQVDAVLRDVLPRALNQNAFCITKKITDAHLLEQAILVDQTNRSPLPAVRANNLVSANAARTVAIVDRTADIEAAAKAITAARFGFSGQSPYAPDLVLVNEFVKKDFFEACSKHATLAFARETTVRRTSDNSSDETRTAVQEAEDKRLVSSFGSKDFKLVDIKDKSAFILDMKISGCFLPIATSSGLVDSIYTQEFENPLLAAYFFAGPEEAKYLAQHLPAHISFVNQIPSHLLLGPAAPISHEPALAFRYRKEMFSVSRPQFIERPAGAFKKVEQLLTGSGSGSNAVTAQSLHVLALTPLQPTKQPGNNISASQLSPSPEQRNKDEGPMNPVFLFAHGSTMMLGEESGSATYWKKCGDEARARGIEHVVMMGAHWATSNPGEVLISANPKPAKSPVAFVNPNKYQPYKLNPDLDFVPTIQAHFTAAGIRSKTDPTFDWIHDTYLVLIRMFPASCPPTTLISMNDYYDPHFHVAVGAALRPLRAAKHKTLFIGSGGSVHNLFRNVWAPMLSYRDNFAQPTPPEPWAMDFRQEVIDTLCPAYEDDVPVDKDTYGKTIRGKMPCGGPMLRRKATSLMKHPMYREAHATDDHFMATMFVAGLCGGRGDVNMKAEMGAEDWELTNMCNSQFIIGSWPEAK</sequence>
<dbReference type="OrthoDB" id="7396853at2759"/>
<protein>
    <submittedName>
        <fullName evidence="3">Uncharacterized protein</fullName>
    </submittedName>
</protein>
<dbReference type="eggNOG" id="KOG2456">
    <property type="taxonomic scope" value="Eukaryota"/>
</dbReference>
<keyword evidence="4" id="KW-1185">Reference proteome</keyword>
<dbReference type="SUPFAM" id="SSF53213">
    <property type="entry name" value="LigB-like"/>
    <property type="match status" value="1"/>
</dbReference>
<dbReference type="GO" id="GO:0016620">
    <property type="term" value="F:oxidoreductase activity, acting on the aldehyde or oxo group of donors, NAD or NADP as acceptor"/>
    <property type="evidence" value="ECO:0007669"/>
    <property type="project" value="InterPro"/>
</dbReference>
<evidence type="ECO:0000256" key="2">
    <source>
        <dbReference type="SAM" id="MobiDB-lite"/>
    </source>
</evidence>
<dbReference type="PANTHER" id="PTHR30096:SF1">
    <property type="entry name" value="AROMATIC RING-OPENING DIOXYGENASE FAMILY PROTEIN (AFU_ORTHOLOGUE AFUA_7G00640)"/>
    <property type="match status" value="1"/>
</dbReference>
<dbReference type="EMBL" id="JMSE01000267">
    <property type="protein sequence ID" value="KDN71019.1"/>
    <property type="molecule type" value="Genomic_DNA"/>
</dbReference>
<feature type="compositionally biased region" description="Polar residues" evidence="2">
    <location>
        <begin position="438"/>
        <end position="458"/>
    </location>
</feature>
<dbReference type="SUPFAM" id="SSF53720">
    <property type="entry name" value="ALDH-like"/>
    <property type="match status" value="1"/>
</dbReference>
<dbReference type="CDD" id="cd07363">
    <property type="entry name" value="45_DOPA_Dioxygenase"/>
    <property type="match status" value="1"/>
</dbReference>
<organism evidence="3 4">
    <name type="scientific">Colletotrichum sublineola</name>
    <name type="common">Sorghum anthracnose fungus</name>
    <dbReference type="NCBI Taxonomy" id="1173701"/>
    <lineage>
        <taxon>Eukaryota</taxon>
        <taxon>Fungi</taxon>
        <taxon>Dikarya</taxon>
        <taxon>Ascomycota</taxon>
        <taxon>Pezizomycotina</taxon>
        <taxon>Sordariomycetes</taxon>
        <taxon>Hypocreomycetidae</taxon>
        <taxon>Glomerellales</taxon>
        <taxon>Glomerellaceae</taxon>
        <taxon>Colletotrichum</taxon>
        <taxon>Colletotrichum graminicola species complex</taxon>
    </lineage>
</organism>
<evidence type="ECO:0000313" key="4">
    <source>
        <dbReference type="Proteomes" id="UP000027238"/>
    </source>
</evidence>
<evidence type="ECO:0000256" key="1">
    <source>
        <dbReference type="ARBA" id="ARBA00023002"/>
    </source>
</evidence>
<reference evidence="4" key="1">
    <citation type="journal article" date="2014" name="Genome Announc.">
        <title>Draft genome sequence of Colletotrichum sublineola, a destructive pathogen of cultivated sorghum.</title>
        <authorList>
            <person name="Baroncelli R."/>
            <person name="Sanz-Martin J.M."/>
            <person name="Rech G.E."/>
            <person name="Sukno S.A."/>
            <person name="Thon M.R."/>
        </authorList>
    </citation>
    <scope>NUCLEOTIDE SEQUENCE [LARGE SCALE GENOMIC DNA]</scope>
    <source>
        <strain evidence="4">TX430BB</strain>
    </source>
</reference>
<comment type="caution">
    <text evidence="3">The sequence shown here is derived from an EMBL/GenBank/DDBJ whole genome shotgun (WGS) entry which is preliminary data.</text>
</comment>